<dbReference type="EMBL" id="JBHFNT010000086">
    <property type="protein sequence ID" value="MFB2835062.1"/>
    <property type="molecule type" value="Genomic_DNA"/>
</dbReference>
<reference evidence="1 2" key="1">
    <citation type="submission" date="2024-09" db="EMBL/GenBank/DDBJ databases">
        <title>Floridaenema gen nov. (Aerosakkonemataceae, Aerosakkonematales ord. nov., Cyanobacteria) from benthic tropical and subtropical fresh waters, with the description of four new species.</title>
        <authorList>
            <person name="Moretto J.A."/>
            <person name="Berthold D.E."/>
            <person name="Lefler F.W."/>
            <person name="Huang I.-S."/>
            <person name="Laughinghouse H. IV."/>
        </authorList>
    </citation>
    <scope>NUCLEOTIDE SEQUENCE [LARGE SCALE GENOMIC DNA]</scope>
    <source>
        <strain evidence="1 2">BLCC-F167</strain>
    </source>
</reference>
<evidence type="ECO:0000313" key="1">
    <source>
        <dbReference type="EMBL" id="MFB2835062.1"/>
    </source>
</evidence>
<comment type="caution">
    <text evidence="1">The sequence shown here is derived from an EMBL/GenBank/DDBJ whole genome shotgun (WGS) entry which is preliminary data.</text>
</comment>
<name>A0ABV4WJ15_9CYAN</name>
<keyword evidence="2" id="KW-1185">Reference proteome</keyword>
<gene>
    <name evidence="1" type="ORF">ACE1CA_11065</name>
</gene>
<accession>A0ABV4WJ15</accession>
<dbReference type="RefSeq" id="WP_413277487.1">
    <property type="nucleotide sequence ID" value="NZ_JBHFNT010000086.1"/>
</dbReference>
<proteinExistence type="predicted"/>
<dbReference type="Proteomes" id="UP001576780">
    <property type="component" value="Unassembled WGS sequence"/>
</dbReference>
<sequence length="373" mass="42547">MSERTVEIENKTVENQPIFTTGDTVQITHPNALPEHKQLHWQVVGIKAYSHEEDEAVMVVIQHPEKGETSYPPEWLSKVVQEENQLEETIIECHNTEEIETTELIWLSERIAYNYEPKSQQIVKAYIFGNNQSKAERWARFLAETTTIANQATTKKNTINDQFKYQVTLQGIQLADLEKLTKINLNTNHPYSVWGKAPLRPIEPACKPSNWWKFQLTADLKTIKEFEAWETAKEEFYQLVNQGDKRQVVLADSNHKILLFWKQGLPTEISPECTQYESGETDLEPEDLVADIDAEVKPDSNSWITLNNDTYPSDLSSDKPMIGDFVQIISGTAKGLSGKIQIATNKGGIVVTEQGNRWVLWSDCQVTEKPLVS</sequence>
<protein>
    <submittedName>
        <fullName evidence="1">Uncharacterized protein</fullName>
    </submittedName>
</protein>
<evidence type="ECO:0000313" key="2">
    <source>
        <dbReference type="Proteomes" id="UP001576780"/>
    </source>
</evidence>
<organism evidence="1 2">
    <name type="scientific">Floridaenema evergladense BLCC-F167</name>
    <dbReference type="NCBI Taxonomy" id="3153639"/>
    <lineage>
        <taxon>Bacteria</taxon>
        <taxon>Bacillati</taxon>
        <taxon>Cyanobacteriota</taxon>
        <taxon>Cyanophyceae</taxon>
        <taxon>Oscillatoriophycideae</taxon>
        <taxon>Aerosakkonematales</taxon>
        <taxon>Aerosakkonemataceae</taxon>
        <taxon>Floridanema</taxon>
        <taxon>Floridanema evergladense</taxon>
    </lineage>
</organism>